<feature type="transmembrane region" description="Helical" evidence="8">
    <location>
        <begin position="402"/>
        <end position="430"/>
    </location>
</feature>
<evidence type="ECO:0000256" key="7">
    <source>
        <dbReference type="SAM" id="MobiDB-lite"/>
    </source>
</evidence>
<accession>A0A7X9RW70</accession>
<dbReference type="GO" id="GO:0071763">
    <property type="term" value="P:nuclear membrane organization"/>
    <property type="evidence" value="ECO:0007669"/>
    <property type="project" value="TreeGrafter"/>
</dbReference>
<keyword evidence="4" id="KW-0256">Endoplasmic reticulum</keyword>
<proteinExistence type="predicted"/>
<dbReference type="AlphaFoldDB" id="A0A7X9RW70"/>
<dbReference type="EMBL" id="JABANE010000047">
    <property type="protein sequence ID" value="NME69759.1"/>
    <property type="molecule type" value="Genomic_DNA"/>
</dbReference>
<gene>
    <name evidence="9" type="ORF">HHU12_17420</name>
</gene>
<dbReference type="PANTHER" id="PTHR13416:SF2">
    <property type="entry name" value="TRANSMEMBRANE PROTEIN 43"/>
    <property type="match status" value="1"/>
</dbReference>
<evidence type="ECO:0000313" key="10">
    <source>
        <dbReference type="Proteomes" id="UP000576082"/>
    </source>
</evidence>
<feature type="transmembrane region" description="Helical" evidence="8">
    <location>
        <begin position="369"/>
        <end position="390"/>
    </location>
</feature>
<evidence type="ECO:0000313" key="9">
    <source>
        <dbReference type="EMBL" id="NME69759.1"/>
    </source>
</evidence>
<feature type="transmembrane region" description="Helical" evidence="8">
    <location>
        <begin position="105"/>
        <end position="123"/>
    </location>
</feature>
<evidence type="ECO:0000256" key="5">
    <source>
        <dbReference type="ARBA" id="ARBA00022989"/>
    </source>
</evidence>
<dbReference type="RefSeq" id="WP_169658015.1">
    <property type="nucleotide sequence ID" value="NZ_JABANE010000047.1"/>
</dbReference>
<dbReference type="InterPro" id="IPR012430">
    <property type="entry name" value="TMEM43_fam"/>
</dbReference>
<keyword evidence="5 8" id="KW-1133">Transmembrane helix</keyword>
<feature type="transmembrane region" description="Helical" evidence="8">
    <location>
        <begin position="437"/>
        <end position="455"/>
    </location>
</feature>
<evidence type="ECO:0000256" key="6">
    <source>
        <dbReference type="ARBA" id="ARBA00023136"/>
    </source>
</evidence>
<dbReference type="Proteomes" id="UP000576082">
    <property type="component" value="Unassembled WGS sequence"/>
</dbReference>
<feature type="compositionally biased region" description="Acidic residues" evidence="7">
    <location>
        <begin position="1"/>
        <end position="68"/>
    </location>
</feature>
<comment type="subcellular location">
    <subcellularLocation>
        <location evidence="1">Endomembrane system</location>
        <topology evidence="1">Multi-pass membrane protein</topology>
    </subcellularLocation>
    <subcellularLocation>
        <location evidence="2">Endoplasmic reticulum membrane</location>
    </subcellularLocation>
</comment>
<name>A0A7X9RW70_9BACT</name>
<keyword evidence="6 8" id="KW-0472">Membrane</keyword>
<evidence type="ECO:0000256" key="3">
    <source>
        <dbReference type="ARBA" id="ARBA00022692"/>
    </source>
</evidence>
<dbReference type="PANTHER" id="PTHR13416">
    <property type="match status" value="1"/>
</dbReference>
<keyword evidence="10" id="KW-1185">Reference proteome</keyword>
<dbReference type="GO" id="GO:0012505">
    <property type="term" value="C:endomembrane system"/>
    <property type="evidence" value="ECO:0007669"/>
    <property type="project" value="UniProtKB-SubCell"/>
</dbReference>
<evidence type="ECO:0000256" key="1">
    <source>
        <dbReference type="ARBA" id="ARBA00004127"/>
    </source>
</evidence>
<dbReference type="GO" id="GO:0006629">
    <property type="term" value="P:lipid metabolic process"/>
    <property type="evidence" value="ECO:0007669"/>
    <property type="project" value="TreeGrafter"/>
</dbReference>
<sequence>MTNNEEEEFFNENEETNEGSSAEDDFFNEASDDEEAEEEQADEEEEVEEEVEAEEESMAASFDEDSMEEDHFASDYEDEVDAVDREDRYVETSTESYGQRIGNSLFGILFGFVLLFGSCYLLWWNEGRAVKRADALEEGASSFVVADVNKIDPKNDGKLVHVVGTVHTDENLKDKKFKVEVKGFSLRREVKMFQWVEDVKSKSEKKLGGSKETTKEYTYKKEWSSSLKNSENFKIAKGHKNPKRFLYKPTTYNAKKATFGAYDGSQLMGGRSEDVKVSEANIEGNKYAKLVSETEIFVGKGTFSDPKVGDMLVSFSYEPNDVTKTVMAKQQGNKLVNYTTSDGETLYEVNLGEVSPKSVIKKAESGNNFVLWLCRIGGIILMFIAFSMIFNPLAVLADVVPFIGSIVGFGVSLIAGVLTVCVSFVTIAIAWIAARPILAYSLLGIGLVAGAFFIYKTYIEKPKEGAAQEEKELEEV</sequence>
<reference evidence="9 10" key="1">
    <citation type="submission" date="2020-04" db="EMBL/GenBank/DDBJ databases">
        <title>Flammeovirga sp. SR4, a novel species isolated from seawater.</title>
        <authorList>
            <person name="Wang X."/>
        </authorList>
    </citation>
    <scope>NUCLEOTIDE SEQUENCE [LARGE SCALE GENOMIC DNA]</scope>
    <source>
        <strain evidence="9 10">ATCC 23126</strain>
    </source>
</reference>
<keyword evidence="3 8" id="KW-0812">Transmembrane</keyword>
<evidence type="ECO:0000256" key="2">
    <source>
        <dbReference type="ARBA" id="ARBA00004586"/>
    </source>
</evidence>
<comment type="caution">
    <text evidence="9">The sequence shown here is derived from an EMBL/GenBank/DDBJ whole genome shotgun (WGS) entry which is preliminary data.</text>
</comment>
<evidence type="ECO:0000256" key="4">
    <source>
        <dbReference type="ARBA" id="ARBA00022824"/>
    </source>
</evidence>
<organism evidence="9 10">
    <name type="scientific">Flammeovirga aprica JL-4</name>
    <dbReference type="NCBI Taxonomy" id="694437"/>
    <lineage>
        <taxon>Bacteria</taxon>
        <taxon>Pseudomonadati</taxon>
        <taxon>Bacteroidota</taxon>
        <taxon>Cytophagia</taxon>
        <taxon>Cytophagales</taxon>
        <taxon>Flammeovirgaceae</taxon>
        <taxon>Flammeovirga</taxon>
    </lineage>
</organism>
<evidence type="ECO:0000256" key="8">
    <source>
        <dbReference type="SAM" id="Phobius"/>
    </source>
</evidence>
<feature type="region of interest" description="Disordered" evidence="7">
    <location>
        <begin position="1"/>
        <end position="76"/>
    </location>
</feature>
<dbReference type="Pfam" id="PF07787">
    <property type="entry name" value="TMEM43"/>
    <property type="match status" value="1"/>
</dbReference>
<protein>
    <submittedName>
        <fullName evidence="9">Uncharacterized protein</fullName>
    </submittedName>
</protein>